<dbReference type="AlphaFoldDB" id="A0AAJ1MLN5"/>
<dbReference type="GO" id="GO:0015768">
    <property type="term" value="P:maltose transport"/>
    <property type="evidence" value="ECO:0007669"/>
    <property type="project" value="TreeGrafter"/>
</dbReference>
<evidence type="ECO:0000313" key="5">
    <source>
        <dbReference type="Proteomes" id="UP001221217"/>
    </source>
</evidence>
<dbReference type="PANTHER" id="PTHR30061:SF50">
    <property type="entry name" value="MALTOSE_MALTODEXTRIN-BINDING PERIPLASMIC PROTEIN"/>
    <property type="match status" value="1"/>
</dbReference>
<evidence type="ECO:0000256" key="1">
    <source>
        <dbReference type="ARBA" id="ARBA00008520"/>
    </source>
</evidence>
<comment type="caution">
    <text evidence="4">The sequence shown here is derived from an EMBL/GenBank/DDBJ whole genome shotgun (WGS) entry which is preliminary data.</text>
</comment>
<keyword evidence="3" id="KW-0732">Signal</keyword>
<dbReference type="InterPro" id="IPR006059">
    <property type="entry name" value="SBP"/>
</dbReference>
<organism evidence="4 5">
    <name type="scientific">Candidatus Thalassospirochaeta sargassi</name>
    <dbReference type="NCBI Taxonomy" id="3119039"/>
    <lineage>
        <taxon>Bacteria</taxon>
        <taxon>Pseudomonadati</taxon>
        <taxon>Spirochaetota</taxon>
        <taxon>Spirochaetia</taxon>
        <taxon>Spirochaetales</taxon>
        <taxon>Spirochaetaceae</taxon>
        <taxon>Candidatus Thalassospirochaeta</taxon>
    </lineage>
</organism>
<sequence>MLKKTGLLSAVLILITVNLHAISFLVNNTLWETLSSSELSELSWKSTYIGKSVGTVSLDELFPAMFEAWRIEIETGDSPSSMRFSDPDLADELSKIKLIDIDNEWALLYKSRTITGIKSINIECEQLEDDPLEIWINWEGIDLLKNEINRWSLRHGIEVKVTEVPKPDSKLVSVTQAGGNVPDILMVQSSYIDRLANSSAIQSLDYMFPGGMVQQGREAFSHNGRVWAIPFYYDTQMLFFNPELIRKPDVNWSLRDFEETCRKAAESKLIPSAWNSYSASFLIPFQIAFGKKSLVEPDGSIIINDEPTLQALEYVLKLQKEGLMQPMERDAMTALFVSGEVASIISASYAIPHFLELGIPFDTAPLPINPDTGIRVSPLLDFKAFAISKRSKNTIGARRLIEYLCGQGVQQRFTSATAKLPALETALPAISEDNQWYETLLISSEAGTVIPTDKAYSIYKNTMWKMLRFAISGKMPAEQVLEKTQELVNKNLEDRN</sequence>
<evidence type="ECO:0000313" key="4">
    <source>
        <dbReference type="EMBL" id="MDC7228076.1"/>
    </source>
</evidence>
<dbReference type="EMBL" id="JAQQAL010000040">
    <property type="protein sequence ID" value="MDC7228076.1"/>
    <property type="molecule type" value="Genomic_DNA"/>
</dbReference>
<keyword evidence="2" id="KW-0813">Transport</keyword>
<accession>A0AAJ1MLN5</accession>
<dbReference type="SUPFAM" id="SSF53850">
    <property type="entry name" value="Periplasmic binding protein-like II"/>
    <property type="match status" value="1"/>
</dbReference>
<evidence type="ECO:0000256" key="2">
    <source>
        <dbReference type="ARBA" id="ARBA00022448"/>
    </source>
</evidence>
<dbReference type="PANTHER" id="PTHR30061">
    <property type="entry name" value="MALTOSE-BINDING PERIPLASMIC PROTEIN"/>
    <property type="match status" value="1"/>
</dbReference>
<dbReference type="GO" id="GO:1901982">
    <property type="term" value="F:maltose binding"/>
    <property type="evidence" value="ECO:0007669"/>
    <property type="project" value="TreeGrafter"/>
</dbReference>
<name>A0AAJ1MLN5_9SPIO</name>
<dbReference type="Gene3D" id="3.40.190.10">
    <property type="entry name" value="Periplasmic binding protein-like II"/>
    <property type="match status" value="1"/>
</dbReference>
<comment type="similarity">
    <text evidence="1">Belongs to the bacterial solute-binding protein 1 family.</text>
</comment>
<evidence type="ECO:0000256" key="3">
    <source>
        <dbReference type="ARBA" id="ARBA00022729"/>
    </source>
</evidence>
<dbReference type="GO" id="GO:0042956">
    <property type="term" value="P:maltodextrin transmembrane transport"/>
    <property type="evidence" value="ECO:0007669"/>
    <property type="project" value="TreeGrafter"/>
</dbReference>
<dbReference type="Proteomes" id="UP001221217">
    <property type="component" value="Unassembled WGS sequence"/>
</dbReference>
<protein>
    <submittedName>
        <fullName evidence="4">Extracellular solute-binding protein</fullName>
    </submittedName>
</protein>
<dbReference type="GO" id="GO:0055052">
    <property type="term" value="C:ATP-binding cassette (ABC) transporter complex, substrate-binding subunit-containing"/>
    <property type="evidence" value="ECO:0007669"/>
    <property type="project" value="TreeGrafter"/>
</dbReference>
<gene>
    <name evidence="4" type="ORF">PQJ61_15035</name>
</gene>
<dbReference type="Pfam" id="PF13416">
    <property type="entry name" value="SBP_bac_8"/>
    <property type="match status" value="1"/>
</dbReference>
<reference evidence="4 5" key="1">
    <citation type="submission" date="2022-12" db="EMBL/GenBank/DDBJ databases">
        <title>Metagenome assembled genome from gulf of manar.</title>
        <authorList>
            <person name="Kohli P."/>
            <person name="Pk S."/>
            <person name="Venkata Ramana C."/>
            <person name="Sasikala C."/>
        </authorList>
    </citation>
    <scope>NUCLEOTIDE SEQUENCE [LARGE SCALE GENOMIC DNA]</scope>
    <source>
        <strain evidence="4">JB008</strain>
    </source>
</reference>
<proteinExistence type="inferred from homology"/>